<keyword evidence="3" id="KW-0732">Signal</keyword>
<dbReference type="InterPro" id="IPR006143">
    <property type="entry name" value="RND_pump_MFP"/>
</dbReference>
<evidence type="ECO:0000256" key="1">
    <source>
        <dbReference type="ARBA" id="ARBA00009477"/>
    </source>
</evidence>
<gene>
    <name evidence="4" type="ORF">ACFQNJ_01100</name>
</gene>
<feature type="chain" id="PRO_5047540864" evidence="3">
    <location>
        <begin position="20"/>
        <end position="353"/>
    </location>
</feature>
<organism evidence="4 5">
    <name type="scientific">Hydrogenophaga bisanensis</name>
    <dbReference type="NCBI Taxonomy" id="439611"/>
    <lineage>
        <taxon>Bacteria</taxon>
        <taxon>Pseudomonadati</taxon>
        <taxon>Pseudomonadota</taxon>
        <taxon>Betaproteobacteria</taxon>
        <taxon>Burkholderiales</taxon>
        <taxon>Comamonadaceae</taxon>
        <taxon>Hydrogenophaga</taxon>
    </lineage>
</organism>
<reference evidence="5" key="1">
    <citation type="journal article" date="2019" name="Int. J. Syst. Evol. Microbiol.">
        <title>The Global Catalogue of Microorganisms (GCM) 10K type strain sequencing project: providing services to taxonomists for standard genome sequencing and annotation.</title>
        <authorList>
            <consortium name="The Broad Institute Genomics Platform"/>
            <consortium name="The Broad Institute Genome Sequencing Center for Infectious Disease"/>
            <person name="Wu L."/>
            <person name="Ma J."/>
        </authorList>
    </citation>
    <scope>NUCLEOTIDE SEQUENCE [LARGE SCALE GENOMIC DNA]</scope>
    <source>
        <strain evidence="5">CCUG 54518</strain>
    </source>
</reference>
<feature type="signal peptide" evidence="3">
    <location>
        <begin position="1"/>
        <end position="19"/>
    </location>
</feature>
<dbReference type="Gene3D" id="2.40.30.170">
    <property type="match status" value="1"/>
</dbReference>
<dbReference type="NCBIfam" id="TIGR01730">
    <property type="entry name" value="RND_mfp"/>
    <property type="match status" value="1"/>
</dbReference>
<sequence>MKRITAALLVLALTPIIHAQPAASPAAAESLPQVQTASVKDVTVYPEREAPAVVRARNTSRLAAETAGQVLRWTAEAGTSVRRGQVLVQLDPRDADLALQQAQAALQSAQTRLKLAGEQLRRARELVAQGFISREALSQRETETALAQADAASARAQLASAQRQKDKTTLRAPFDAQVSERLVQVGETVAPGTPAYVLVETGNPELQATIGASDAQSLQERPAAEFLADGRIFPVKVLRVGSVVQSPARTRLAWFGFPEAAPAPGTSGTLRWRESQPHIAPALMVRRGGTLGIFVMTQAQGAQFVPLPGAQEGRAAPLPAAVGQDARVVIQGQYALKDGQQLKTTHPAAAAGR</sequence>
<feature type="coiled-coil region" evidence="2">
    <location>
        <begin position="99"/>
        <end position="126"/>
    </location>
</feature>
<evidence type="ECO:0000256" key="3">
    <source>
        <dbReference type="SAM" id="SignalP"/>
    </source>
</evidence>
<dbReference type="RefSeq" id="WP_382253172.1">
    <property type="nucleotide sequence ID" value="NZ_JBHTBX010000001.1"/>
</dbReference>
<evidence type="ECO:0000313" key="5">
    <source>
        <dbReference type="Proteomes" id="UP001596495"/>
    </source>
</evidence>
<dbReference type="PANTHER" id="PTHR30469">
    <property type="entry name" value="MULTIDRUG RESISTANCE PROTEIN MDTA"/>
    <property type="match status" value="1"/>
</dbReference>
<keyword evidence="2" id="KW-0175">Coiled coil</keyword>
<comment type="similarity">
    <text evidence="1">Belongs to the membrane fusion protein (MFP) (TC 8.A.1) family.</text>
</comment>
<keyword evidence="5" id="KW-1185">Reference proteome</keyword>
<dbReference type="EMBL" id="JBHTBX010000001">
    <property type="protein sequence ID" value="MFC7433101.1"/>
    <property type="molecule type" value="Genomic_DNA"/>
</dbReference>
<protein>
    <submittedName>
        <fullName evidence="4">Efflux RND transporter periplasmic adaptor subunit</fullName>
    </submittedName>
</protein>
<dbReference type="Gene3D" id="1.10.287.470">
    <property type="entry name" value="Helix hairpin bin"/>
    <property type="match status" value="1"/>
</dbReference>
<dbReference type="PANTHER" id="PTHR30469:SF15">
    <property type="entry name" value="HLYD FAMILY OF SECRETION PROTEINS"/>
    <property type="match status" value="1"/>
</dbReference>
<evidence type="ECO:0000313" key="4">
    <source>
        <dbReference type="EMBL" id="MFC7433101.1"/>
    </source>
</evidence>
<dbReference type="SUPFAM" id="SSF111369">
    <property type="entry name" value="HlyD-like secretion proteins"/>
    <property type="match status" value="1"/>
</dbReference>
<proteinExistence type="inferred from homology"/>
<name>A0ABW2R5E9_9BURK</name>
<dbReference type="Proteomes" id="UP001596495">
    <property type="component" value="Unassembled WGS sequence"/>
</dbReference>
<accession>A0ABW2R5E9</accession>
<comment type="caution">
    <text evidence="4">The sequence shown here is derived from an EMBL/GenBank/DDBJ whole genome shotgun (WGS) entry which is preliminary data.</text>
</comment>
<dbReference type="Gene3D" id="2.40.50.100">
    <property type="match status" value="1"/>
</dbReference>
<evidence type="ECO:0000256" key="2">
    <source>
        <dbReference type="SAM" id="Coils"/>
    </source>
</evidence>